<dbReference type="FunFam" id="3.40.1180.10:FF:000005">
    <property type="entry name" value="Alkyl transferase"/>
    <property type="match status" value="1"/>
</dbReference>
<protein>
    <recommendedName>
        <fullName evidence="3">Tritrans,polycis-undecaprenyl-diphosphate synthase (geranylgeranyl-diphosphate specific)</fullName>
        <ecNumber evidence="3">2.5.1.89</ecNumber>
    </recommendedName>
    <alternativeName>
        <fullName evidence="3">Undecaprenyl diphosphate synthase</fullName>
        <shortName evidence="3">UDS</shortName>
    </alternativeName>
    <alternativeName>
        <fullName evidence="3">Undecaprenyl pyrophosphate synthase</fullName>
        <shortName evidence="3">UPP synthase</shortName>
    </alternativeName>
</protein>
<dbReference type="SUPFAM" id="SSF64005">
    <property type="entry name" value="Undecaprenyl diphosphate synthase"/>
    <property type="match status" value="1"/>
</dbReference>
<evidence type="ECO:0000256" key="1">
    <source>
        <dbReference type="ARBA" id="ARBA00022679"/>
    </source>
</evidence>
<keyword evidence="1 3" id="KW-0808">Transferase</keyword>
<dbReference type="AlphaFoldDB" id="A0A7J3LZJ9"/>
<feature type="binding site" evidence="3">
    <location>
        <position position="43"/>
    </location>
    <ligand>
        <name>substrate</name>
    </ligand>
</feature>
<feature type="binding site" evidence="3">
    <location>
        <begin position="83"/>
        <end position="85"/>
    </location>
    <ligand>
        <name>substrate</name>
    </ligand>
</feature>
<comment type="subunit">
    <text evidence="3">Homodimer.</text>
</comment>
<keyword evidence="3" id="KW-0479">Metal-binding</keyword>
<dbReference type="EC" id="2.5.1.89" evidence="3"/>
<dbReference type="GO" id="GO:0016094">
    <property type="term" value="P:polyprenol biosynthetic process"/>
    <property type="evidence" value="ECO:0007669"/>
    <property type="project" value="TreeGrafter"/>
</dbReference>
<dbReference type="EMBL" id="DSYZ01000014">
    <property type="protein sequence ID" value="HGT82212.1"/>
    <property type="molecule type" value="Genomic_DNA"/>
</dbReference>
<dbReference type="InterPro" id="IPR036424">
    <property type="entry name" value="UPP_synth-like_sf"/>
</dbReference>
<feature type="binding site" evidence="3">
    <location>
        <begin position="39"/>
        <end position="42"/>
    </location>
    <ligand>
        <name>substrate</name>
    </ligand>
</feature>
<feature type="binding site" evidence="3">
    <location>
        <position position="55"/>
    </location>
    <ligand>
        <name>substrate</name>
    </ligand>
</feature>
<name>A0A7J3LZJ9_ARCFL</name>
<gene>
    <name evidence="3 4" type="primary">uppS</name>
    <name evidence="4" type="ORF">ENT52_00540</name>
</gene>
<dbReference type="NCBIfam" id="TIGR00055">
    <property type="entry name" value="uppS"/>
    <property type="match status" value="1"/>
</dbReference>
<keyword evidence="2 3" id="KW-0460">Magnesium</keyword>
<dbReference type="GO" id="GO:0000287">
    <property type="term" value="F:magnesium ion binding"/>
    <property type="evidence" value="ECO:0007669"/>
    <property type="project" value="UniProtKB-UniRule"/>
</dbReference>
<dbReference type="Gene3D" id="3.40.1180.10">
    <property type="entry name" value="Decaprenyl diphosphate synthase-like"/>
    <property type="match status" value="1"/>
</dbReference>
<comment type="catalytic activity">
    <reaction evidence="3">
        <text>geranylgeranyl diphosphate + 7 isopentenyl diphosphate = tri-trans,hepta-cis-undecaprenyl diphosphate + 7 diphosphate</text>
        <dbReference type="Rhea" id="RHEA:27622"/>
        <dbReference type="ChEBI" id="CHEBI:33019"/>
        <dbReference type="ChEBI" id="CHEBI:57533"/>
        <dbReference type="ChEBI" id="CHEBI:60388"/>
        <dbReference type="ChEBI" id="CHEBI:128769"/>
        <dbReference type="EC" id="2.5.1.89"/>
    </reaction>
</comment>
<dbReference type="InterPro" id="IPR001441">
    <property type="entry name" value="UPP_synth-like"/>
</dbReference>
<dbReference type="HAMAP" id="MF_01139">
    <property type="entry name" value="ISPT"/>
    <property type="match status" value="1"/>
</dbReference>
<dbReference type="PANTHER" id="PTHR10291:SF43">
    <property type="entry name" value="DEHYDRODOLICHYL DIPHOSPHATE SYNTHASE COMPLEX SUBUNIT DHDDS"/>
    <property type="match status" value="1"/>
</dbReference>
<dbReference type="PROSITE" id="PS01066">
    <property type="entry name" value="UPP_SYNTHASE"/>
    <property type="match status" value="1"/>
</dbReference>
<organism evidence="4">
    <name type="scientific">Archaeoglobus fulgidus</name>
    <dbReference type="NCBI Taxonomy" id="2234"/>
    <lineage>
        <taxon>Archaea</taxon>
        <taxon>Methanobacteriati</taxon>
        <taxon>Methanobacteriota</taxon>
        <taxon>Archaeoglobi</taxon>
        <taxon>Archaeoglobales</taxon>
        <taxon>Archaeoglobaceae</taxon>
        <taxon>Archaeoglobus</taxon>
    </lineage>
</organism>
<feature type="binding site" evidence="3">
    <location>
        <position position="210"/>
    </location>
    <ligand>
        <name>substrate</name>
    </ligand>
</feature>
<dbReference type="Pfam" id="PF01255">
    <property type="entry name" value="Prenyltransf"/>
    <property type="match status" value="1"/>
</dbReference>
<dbReference type="InterPro" id="IPR018520">
    <property type="entry name" value="UPP_synth-like_CS"/>
</dbReference>
<dbReference type="PANTHER" id="PTHR10291">
    <property type="entry name" value="DEHYDRODOLICHYL DIPHOSPHATE SYNTHASE FAMILY MEMBER"/>
    <property type="match status" value="1"/>
</dbReference>
<comment type="caution">
    <text evidence="4">The sequence shown here is derived from an EMBL/GenBank/DDBJ whole genome shotgun (WGS) entry which is preliminary data.</text>
</comment>
<dbReference type="GO" id="GO:0045547">
    <property type="term" value="F:ditrans,polycis-polyprenyl diphosphate synthase [(2E,6E)-farnesyl diphosphate specific] activity"/>
    <property type="evidence" value="ECO:0007669"/>
    <property type="project" value="TreeGrafter"/>
</dbReference>
<comment type="caution">
    <text evidence="3">Lacks conserved residue(s) required for the propagation of feature annotation.</text>
</comment>
<evidence type="ECO:0000256" key="3">
    <source>
        <dbReference type="HAMAP-Rule" id="MF_01139"/>
    </source>
</evidence>
<comment type="function">
    <text evidence="3">Catalyzes the sequential condensation of isopentenyl diphosphate (IPP) with geranylgeranyl diphosphate (GGPP) to yield (2Z,6Z,10Z,14Z,18Z,22Z,26Z,30E,34E,38E)-undecaprenyl diphosphate (tritrans,heptacis-UPP). It is probably the precursor of glycosyl carrier lipids.</text>
</comment>
<feature type="binding site" evidence="3">
    <location>
        <begin position="216"/>
        <end position="218"/>
    </location>
    <ligand>
        <name>substrate</name>
    </ligand>
</feature>
<feature type="binding site" evidence="3">
    <location>
        <position position="87"/>
    </location>
    <ligand>
        <name>substrate</name>
    </ligand>
</feature>
<feature type="binding site" evidence="3">
    <location>
        <position position="38"/>
    </location>
    <ligand>
        <name>Mg(2+)</name>
        <dbReference type="ChEBI" id="CHEBI:18420"/>
    </ligand>
</feature>
<feature type="binding site" evidence="3">
    <location>
        <position position="89"/>
    </location>
    <ligand>
        <name>substrate</name>
    </ligand>
</feature>
<reference evidence="4" key="1">
    <citation type="journal article" date="2020" name="mSystems">
        <title>Genome- and Community-Level Interaction Insights into Carbon Utilization and Element Cycling Functions of Hydrothermarchaeota in Hydrothermal Sediment.</title>
        <authorList>
            <person name="Zhou Z."/>
            <person name="Liu Y."/>
            <person name="Xu W."/>
            <person name="Pan J."/>
            <person name="Luo Z.H."/>
            <person name="Li M."/>
        </authorList>
    </citation>
    <scope>NUCLEOTIDE SEQUENCE [LARGE SCALE GENOMIC DNA]</scope>
    <source>
        <strain evidence="4">SpSt-587</strain>
    </source>
</reference>
<comment type="similarity">
    <text evidence="3">Belongs to the UPP synthase family.</text>
</comment>
<comment type="cofactor">
    <cofactor evidence="3">
        <name>Mg(2+)</name>
        <dbReference type="ChEBI" id="CHEBI:18420"/>
    </cofactor>
    <text evidence="3">Binds 2 magnesium ions per subunit.</text>
</comment>
<feature type="active site" description="Proton acceptor" evidence="3">
    <location>
        <position position="86"/>
    </location>
</feature>
<sequence length="261" mass="31269">MSSLLKKLSKPVYKIYEKRLERFVLKNEIPRHIAIIMDGNRRFARKLGLEESQGHEFGSKKAEEVLEWCWQLGIKMLTLYAFSTENFKRSEEEKKNIFRIFERELKRLLTDKTTYEREVRVRVVGKRELLPEKLLRLVEEVEKATEPHEKCFLNIAIAYGGRQELIDATKKIVEKVMRGELMPSQIDERVVEENLYNEHELYAKVDIVIRSGGEQRLSNFLPWQTTNSVAYFCDVFWPEFRKIDLLRAIREWQRRRICQRN</sequence>
<evidence type="ECO:0000313" key="4">
    <source>
        <dbReference type="EMBL" id="HGT82212.1"/>
    </source>
</evidence>
<feature type="active site" evidence="3">
    <location>
        <position position="38"/>
    </location>
</feature>
<accession>A0A7J3LZJ9</accession>
<proteinExistence type="inferred from homology"/>
<dbReference type="CDD" id="cd00475">
    <property type="entry name" value="Cis_IPPS"/>
    <property type="match status" value="1"/>
</dbReference>
<evidence type="ECO:0000256" key="2">
    <source>
        <dbReference type="ARBA" id="ARBA00022842"/>
    </source>
</evidence>